<dbReference type="AlphaFoldDB" id="A0A2Z6P9T2"/>
<keyword evidence="4" id="KW-1185">Reference proteome</keyword>
<evidence type="ECO:0000313" key="4">
    <source>
        <dbReference type="Proteomes" id="UP000242715"/>
    </source>
</evidence>
<protein>
    <submittedName>
        <fullName evidence="3">Uncharacterized protein</fullName>
    </submittedName>
</protein>
<organism evidence="3 4">
    <name type="scientific">Trifolium subterraneum</name>
    <name type="common">Subterranean clover</name>
    <dbReference type="NCBI Taxonomy" id="3900"/>
    <lineage>
        <taxon>Eukaryota</taxon>
        <taxon>Viridiplantae</taxon>
        <taxon>Streptophyta</taxon>
        <taxon>Embryophyta</taxon>
        <taxon>Tracheophyta</taxon>
        <taxon>Spermatophyta</taxon>
        <taxon>Magnoliopsida</taxon>
        <taxon>eudicotyledons</taxon>
        <taxon>Gunneridae</taxon>
        <taxon>Pentapetalae</taxon>
        <taxon>rosids</taxon>
        <taxon>fabids</taxon>
        <taxon>Fabales</taxon>
        <taxon>Fabaceae</taxon>
        <taxon>Papilionoideae</taxon>
        <taxon>50 kb inversion clade</taxon>
        <taxon>NPAAA clade</taxon>
        <taxon>Hologalegina</taxon>
        <taxon>IRL clade</taxon>
        <taxon>Trifolieae</taxon>
        <taxon>Trifolium</taxon>
    </lineage>
</organism>
<evidence type="ECO:0000256" key="2">
    <source>
        <dbReference type="SAM" id="Phobius"/>
    </source>
</evidence>
<feature type="region of interest" description="Disordered" evidence="1">
    <location>
        <begin position="48"/>
        <end position="77"/>
    </location>
</feature>
<dbReference type="PANTHER" id="PTHR36374:SF1">
    <property type="entry name" value="OS01G0969000 PROTEIN"/>
    <property type="match status" value="1"/>
</dbReference>
<name>A0A2Z6P9T2_TRISU</name>
<sequence>MTNNTTETTTMVTSQAVEVSEPHKKPIFPFFPNFNFNFQIPQFPFPPKQHRHDVDGGDKNTETPKLQSEGGQHVPNVVTFPKSQEVVVPSPIQTEPDAHNSVSKTSNPVILFQVYALGAYFLSRWIWARWNERKARGGSPDDEGRGAQDHE</sequence>
<dbReference type="OrthoDB" id="1892038at2759"/>
<feature type="compositionally biased region" description="Basic and acidic residues" evidence="1">
    <location>
        <begin position="52"/>
        <end position="62"/>
    </location>
</feature>
<keyword evidence="2" id="KW-0812">Transmembrane</keyword>
<evidence type="ECO:0000313" key="3">
    <source>
        <dbReference type="EMBL" id="GAU40879.1"/>
    </source>
</evidence>
<feature type="transmembrane region" description="Helical" evidence="2">
    <location>
        <begin position="109"/>
        <end position="127"/>
    </location>
</feature>
<evidence type="ECO:0000256" key="1">
    <source>
        <dbReference type="SAM" id="MobiDB-lite"/>
    </source>
</evidence>
<dbReference type="PANTHER" id="PTHR36374">
    <property type="entry name" value="OS01G0969000 PROTEIN"/>
    <property type="match status" value="1"/>
</dbReference>
<reference evidence="4" key="1">
    <citation type="journal article" date="2017" name="Front. Plant Sci.">
        <title>Climate Clever Clovers: New Paradigm to Reduce the Environmental Footprint of Ruminants by Breeding Low Methanogenic Forages Utilizing Haplotype Variation.</title>
        <authorList>
            <person name="Kaur P."/>
            <person name="Appels R."/>
            <person name="Bayer P.E."/>
            <person name="Keeble-Gagnere G."/>
            <person name="Wang J."/>
            <person name="Hirakawa H."/>
            <person name="Shirasawa K."/>
            <person name="Vercoe P."/>
            <person name="Stefanova K."/>
            <person name="Durmic Z."/>
            <person name="Nichols P."/>
            <person name="Revell C."/>
            <person name="Isobe S.N."/>
            <person name="Edwards D."/>
            <person name="Erskine W."/>
        </authorList>
    </citation>
    <scope>NUCLEOTIDE SEQUENCE [LARGE SCALE GENOMIC DNA]</scope>
    <source>
        <strain evidence="4">cv. Daliak</strain>
    </source>
</reference>
<gene>
    <name evidence="3" type="ORF">TSUD_40540</name>
</gene>
<keyword evidence="2" id="KW-1133">Transmembrane helix</keyword>
<keyword evidence="2" id="KW-0472">Membrane</keyword>
<dbReference type="EMBL" id="DF973831">
    <property type="protein sequence ID" value="GAU40879.1"/>
    <property type="molecule type" value="Genomic_DNA"/>
</dbReference>
<accession>A0A2Z6P9T2</accession>
<dbReference type="Proteomes" id="UP000242715">
    <property type="component" value="Unassembled WGS sequence"/>
</dbReference>
<dbReference type="GO" id="GO:0009507">
    <property type="term" value="C:chloroplast"/>
    <property type="evidence" value="ECO:0007669"/>
    <property type="project" value="TreeGrafter"/>
</dbReference>
<proteinExistence type="predicted"/>